<evidence type="ECO:0000259" key="8">
    <source>
        <dbReference type="Pfam" id="PF12704"/>
    </source>
</evidence>
<dbReference type="InterPro" id="IPR025857">
    <property type="entry name" value="MacB_PCD"/>
</dbReference>
<feature type="domain" description="MacB-like periplasmic core" evidence="8">
    <location>
        <begin position="21"/>
        <end position="239"/>
    </location>
</feature>
<reference evidence="9 10" key="1">
    <citation type="submission" date="2023-07" db="EMBL/GenBank/DDBJ databases">
        <authorList>
            <person name="Lian W.-H."/>
        </authorList>
    </citation>
    <scope>NUCLEOTIDE SEQUENCE [LARGE SCALE GENOMIC DNA]</scope>
    <source>
        <strain evidence="9 10">SYSU DXS3180</strain>
    </source>
</reference>
<evidence type="ECO:0000256" key="3">
    <source>
        <dbReference type="ARBA" id="ARBA00022692"/>
    </source>
</evidence>
<protein>
    <submittedName>
        <fullName evidence="9">ABC transporter permease</fullName>
    </submittedName>
</protein>
<feature type="transmembrane region" description="Helical" evidence="6">
    <location>
        <begin position="686"/>
        <end position="710"/>
    </location>
</feature>
<feature type="transmembrane region" description="Helical" evidence="6">
    <location>
        <begin position="429"/>
        <end position="454"/>
    </location>
</feature>
<sequence>MFGTYFKTAWRNLTKNRLNAFINTAGLSVAFICCILLSLTVYYEFSYDKFHKNAPQLYKVYALSHTATGDEKNGTMSYPAAPSMKANVPGIIKSTGVIYGGTGIMYKEKEVDKNILLVDNDFFSMFTFPVINGNANAPLAGIGDVAISQTAARAVFGNENPVGKLVRVKISGEWKELAVSSVLADFPDNSTLRYDILARMELSGDYASNKNNWNNQNHPVYVQINPNTTQQQVENGLRNMVKQFHLADEKDLTKRGFRKDENGDMFAFKLAPFTSLHFDQEIGSGGTVSKPYLYTLVLIAILVLVIACFNFINLNVARAFTRAREVGVRKTIGAGKKQIFLQLWVESFMLCLIALVIALAVSYPLLTPFNALFVEKLKLTTLIQPAVIVSVMAGVVLVSFLAGGYPAWMVSRFKTVEVLKGKVSVNRSVYLRNSLITFQFVMASLLICGTFIIYRQFDHLRAAPLGFEQENIISIPIKNKENSSAYIRQLRASLASNPEVVSISGSSGNIGIGLDHSQSTMAMGFDYEGRQIFTNLLTVDYDFVKTLGVKLISGREFTPEFTSDTSTATDGNVVVTESMAKQFGKSDALGITMTDTSGPHWTIVGIIPDFHLFSMNEKMMPLTLTMNKHNQIGYMLVKVKTGNPARTMETIRATYKTIEPDNTLTPSYVNENTERWYEKEQRLSKIFFTSAAIAVLLSCLGLFAIVTLVMQQRRKEIGVRKVLGASIAQITSLLSKEFLFLVLLAFAIATPIAWYFLNQWLQNFPYRINISWWIFPVACIVVLLIAFITISVQTIRASLANPVKSLRTE</sequence>
<dbReference type="PANTHER" id="PTHR30572">
    <property type="entry name" value="MEMBRANE COMPONENT OF TRANSPORTER-RELATED"/>
    <property type="match status" value="1"/>
</dbReference>
<feature type="domain" description="MacB-like periplasmic core" evidence="8">
    <location>
        <begin position="469"/>
        <end position="650"/>
    </location>
</feature>
<keyword evidence="2" id="KW-1003">Cell membrane</keyword>
<dbReference type="InterPro" id="IPR003838">
    <property type="entry name" value="ABC3_permease_C"/>
</dbReference>
<feature type="transmembrane region" description="Helical" evidence="6">
    <location>
        <begin position="20"/>
        <end position="43"/>
    </location>
</feature>
<dbReference type="RefSeq" id="WP_369329899.1">
    <property type="nucleotide sequence ID" value="NZ_JAULBC010000004.1"/>
</dbReference>
<feature type="domain" description="ABC3 transporter permease C-terminal" evidence="7">
    <location>
        <begin position="690"/>
        <end position="798"/>
    </location>
</feature>
<dbReference type="Proteomes" id="UP001560573">
    <property type="component" value="Unassembled WGS sequence"/>
</dbReference>
<comment type="subcellular location">
    <subcellularLocation>
        <location evidence="1">Cell membrane</location>
        <topology evidence="1">Multi-pass membrane protein</topology>
    </subcellularLocation>
</comment>
<dbReference type="PANTHER" id="PTHR30572:SF18">
    <property type="entry name" value="ABC-TYPE MACROLIDE FAMILY EXPORT SYSTEM PERMEASE COMPONENT 2"/>
    <property type="match status" value="1"/>
</dbReference>
<feature type="transmembrane region" description="Helical" evidence="6">
    <location>
        <begin position="738"/>
        <end position="758"/>
    </location>
</feature>
<keyword evidence="3 6" id="KW-0812">Transmembrane</keyword>
<evidence type="ECO:0000313" key="10">
    <source>
        <dbReference type="Proteomes" id="UP001560573"/>
    </source>
</evidence>
<evidence type="ECO:0000256" key="6">
    <source>
        <dbReference type="SAM" id="Phobius"/>
    </source>
</evidence>
<dbReference type="EMBL" id="JAULBC010000004">
    <property type="protein sequence ID" value="MEX6688489.1"/>
    <property type="molecule type" value="Genomic_DNA"/>
</dbReference>
<name>A0ABV3ZJ75_9BACT</name>
<evidence type="ECO:0000313" key="9">
    <source>
        <dbReference type="EMBL" id="MEX6688489.1"/>
    </source>
</evidence>
<evidence type="ECO:0000256" key="4">
    <source>
        <dbReference type="ARBA" id="ARBA00022989"/>
    </source>
</evidence>
<gene>
    <name evidence="9" type="ORF">QTN47_13330</name>
</gene>
<proteinExistence type="predicted"/>
<dbReference type="InterPro" id="IPR050250">
    <property type="entry name" value="Macrolide_Exporter_MacB"/>
</dbReference>
<accession>A0ABV3ZJ75</accession>
<dbReference type="Pfam" id="PF12704">
    <property type="entry name" value="MacB_PCD"/>
    <property type="match status" value="2"/>
</dbReference>
<feature type="domain" description="ABC3 transporter permease C-terminal" evidence="7">
    <location>
        <begin position="298"/>
        <end position="412"/>
    </location>
</feature>
<feature type="transmembrane region" description="Helical" evidence="6">
    <location>
        <begin position="292"/>
        <end position="312"/>
    </location>
</feature>
<keyword evidence="10" id="KW-1185">Reference proteome</keyword>
<organism evidence="9 10">
    <name type="scientific">Danxiaibacter flavus</name>
    <dbReference type="NCBI Taxonomy" id="3049108"/>
    <lineage>
        <taxon>Bacteria</taxon>
        <taxon>Pseudomonadati</taxon>
        <taxon>Bacteroidota</taxon>
        <taxon>Chitinophagia</taxon>
        <taxon>Chitinophagales</taxon>
        <taxon>Chitinophagaceae</taxon>
        <taxon>Danxiaibacter</taxon>
    </lineage>
</organism>
<evidence type="ECO:0000256" key="5">
    <source>
        <dbReference type="ARBA" id="ARBA00023136"/>
    </source>
</evidence>
<feature type="transmembrane region" description="Helical" evidence="6">
    <location>
        <begin position="339"/>
        <end position="366"/>
    </location>
</feature>
<dbReference type="Pfam" id="PF02687">
    <property type="entry name" value="FtsX"/>
    <property type="match status" value="2"/>
</dbReference>
<evidence type="ECO:0000256" key="1">
    <source>
        <dbReference type="ARBA" id="ARBA00004651"/>
    </source>
</evidence>
<comment type="caution">
    <text evidence="9">The sequence shown here is derived from an EMBL/GenBank/DDBJ whole genome shotgun (WGS) entry which is preliminary data.</text>
</comment>
<evidence type="ECO:0000256" key="2">
    <source>
        <dbReference type="ARBA" id="ARBA00022475"/>
    </source>
</evidence>
<keyword evidence="4 6" id="KW-1133">Transmembrane helix</keyword>
<feature type="transmembrane region" description="Helical" evidence="6">
    <location>
        <begin position="770"/>
        <end position="792"/>
    </location>
</feature>
<keyword evidence="5 6" id="KW-0472">Membrane</keyword>
<evidence type="ECO:0000259" key="7">
    <source>
        <dbReference type="Pfam" id="PF02687"/>
    </source>
</evidence>
<feature type="transmembrane region" description="Helical" evidence="6">
    <location>
        <begin position="386"/>
        <end position="408"/>
    </location>
</feature>